<protein>
    <recommendedName>
        <fullName evidence="10">Phosphate transporter</fullName>
    </recommendedName>
</protein>
<dbReference type="EMBL" id="JAHRHJ020000001">
    <property type="protein sequence ID" value="KAH9330897.1"/>
    <property type="molecule type" value="Genomic_DNA"/>
</dbReference>
<sequence>AVITSRPLKFEVLSYMTLLCGFYMAWNIGANDVANATGTSVGSRVLTLRQVVLTAVVLEFSGALLVGSHVTHTMQNDILIPGTFNGKDATVGTWIQ</sequence>
<evidence type="ECO:0000256" key="2">
    <source>
        <dbReference type="ARBA" id="ARBA00022448"/>
    </source>
</evidence>
<dbReference type="Proteomes" id="UP000824469">
    <property type="component" value="Unassembled WGS sequence"/>
</dbReference>
<proteinExistence type="predicted"/>
<feature type="non-terminal residue" evidence="8">
    <location>
        <position position="1"/>
    </location>
</feature>
<dbReference type="GO" id="GO:0035435">
    <property type="term" value="P:phosphate ion transmembrane transport"/>
    <property type="evidence" value="ECO:0007669"/>
    <property type="project" value="TreeGrafter"/>
</dbReference>
<dbReference type="InterPro" id="IPR001204">
    <property type="entry name" value="Phos_transporter"/>
</dbReference>
<dbReference type="Pfam" id="PF01384">
    <property type="entry name" value="PHO4"/>
    <property type="match status" value="1"/>
</dbReference>
<evidence type="ECO:0000256" key="6">
    <source>
        <dbReference type="ARBA" id="ARBA00023136"/>
    </source>
</evidence>
<feature type="transmembrane region" description="Helical" evidence="7">
    <location>
        <begin position="12"/>
        <end position="28"/>
    </location>
</feature>
<dbReference type="GO" id="GO:0005315">
    <property type="term" value="F:phosphate transmembrane transporter activity"/>
    <property type="evidence" value="ECO:0007669"/>
    <property type="project" value="InterPro"/>
</dbReference>
<dbReference type="GO" id="GO:0016020">
    <property type="term" value="C:membrane"/>
    <property type="evidence" value="ECO:0007669"/>
    <property type="project" value="UniProtKB-SubCell"/>
</dbReference>
<evidence type="ECO:0000313" key="9">
    <source>
        <dbReference type="Proteomes" id="UP000824469"/>
    </source>
</evidence>
<keyword evidence="3" id="KW-0592">Phosphate transport</keyword>
<feature type="non-terminal residue" evidence="8">
    <location>
        <position position="96"/>
    </location>
</feature>
<evidence type="ECO:0000256" key="5">
    <source>
        <dbReference type="ARBA" id="ARBA00022989"/>
    </source>
</evidence>
<keyword evidence="2" id="KW-0813">Transport</keyword>
<keyword evidence="5 7" id="KW-1133">Transmembrane helix</keyword>
<evidence type="ECO:0000256" key="4">
    <source>
        <dbReference type="ARBA" id="ARBA00022692"/>
    </source>
</evidence>
<keyword evidence="9" id="KW-1185">Reference proteome</keyword>
<reference evidence="8 9" key="1">
    <citation type="journal article" date="2021" name="Nat. Plants">
        <title>The Taxus genome provides insights into paclitaxel biosynthesis.</title>
        <authorList>
            <person name="Xiong X."/>
            <person name="Gou J."/>
            <person name="Liao Q."/>
            <person name="Li Y."/>
            <person name="Zhou Q."/>
            <person name="Bi G."/>
            <person name="Li C."/>
            <person name="Du R."/>
            <person name="Wang X."/>
            <person name="Sun T."/>
            <person name="Guo L."/>
            <person name="Liang H."/>
            <person name="Lu P."/>
            <person name="Wu Y."/>
            <person name="Zhang Z."/>
            <person name="Ro D.K."/>
            <person name="Shang Y."/>
            <person name="Huang S."/>
            <person name="Yan J."/>
        </authorList>
    </citation>
    <scope>NUCLEOTIDE SEQUENCE [LARGE SCALE GENOMIC DNA]</scope>
    <source>
        <strain evidence="8">Ta-2019</strain>
    </source>
</reference>
<organism evidence="8 9">
    <name type="scientific">Taxus chinensis</name>
    <name type="common">Chinese yew</name>
    <name type="synonym">Taxus wallichiana var. chinensis</name>
    <dbReference type="NCBI Taxonomy" id="29808"/>
    <lineage>
        <taxon>Eukaryota</taxon>
        <taxon>Viridiplantae</taxon>
        <taxon>Streptophyta</taxon>
        <taxon>Embryophyta</taxon>
        <taxon>Tracheophyta</taxon>
        <taxon>Spermatophyta</taxon>
        <taxon>Pinopsida</taxon>
        <taxon>Pinidae</taxon>
        <taxon>Conifers II</taxon>
        <taxon>Cupressales</taxon>
        <taxon>Taxaceae</taxon>
        <taxon>Taxus</taxon>
    </lineage>
</organism>
<dbReference type="AlphaFoldDB" id="A0AA38GXF8"/>
<evidence type="ECO:0000256" key="7">
    <source>
        <dbReference type="SAM" id="Phobius"/>
    </source>
</evidence>
<keyword evidence="4 7" id="KW-0812">Transmembrane</keyword>
<comment type="subcellular location">
    <subcellularLocation>
        <location evidence="1">Membrane</location>
        <topology evidence="1">Multi-pass membrane protein</topology>
    </subcellularLocation>
</comment>
<feature type="transmembrane region" description="Helical" evidence="7">
    <location>
        <begin position="48"/>
        <end position="66"/>
    </location>
</feature>
<evidence type="ECO:0008006" key="10">
    <source>
        <dbReference type="Google" id="ProtNLM"/>
    </source>
</evidence>
<name>A0AA38GXF8_TAXCH</name>
<accession>A0AA38GXF8</accession>
<evidence type="ECO:0000256" key="1">
    <source>
        <dbReference type="ARBA" id="ARBA00004141"/>
    </source>
</evidence>
<evidence type="ECO:0000256" key="3">
    <source>
        <dbReference type="ARBA" id="ARBA00022592"/>
    </source>
</evidence>
<gene>
    <name evidence="8" type="ORF">KI387_003005</name>
</gene>
<keyword evidence="6 7" id="KW-0472">Membrane</keyword>
<dbReference type="PANTHER" id="PTHR11101">
    <property type="entry name" value="PHOSPHATE TRANSPORTER"/>
    <property type="match status" value="1"/>
</dbReference>
<dbReference type="OMA" id="HTMQNDI"/>
<comment type="caution">
    <text evidence="8">The sequence shown here is derived from an EMBL/GenBank/DDBJ whole genome shotgun (WGS) entry which is preliminary data.</text>
</comment>
<evidence type="ECO:0000313" key="8">
    <source>
        <dbReference type="EMBL" id="KAH9330897.1"/>
    </source>
</evidence>
<dbReference type="PANTHER" id="PTHR11101:SF80">
    <property type="entry name" value="PHOSPHATE TRANSPORTER"/>
    <property type="match status" value="1"/>
</dbReference>